<reference evidence="2 3" key="1">
    <citation type="journal article" date="2018" name="Nat. Biotechnol.">
        <title>A standardized bacterial taxonomy based on genome phylogeny substantially revises the tree of life.</title>
        <authorList>
            <person name="Parks D.H."/>
            <person name="Chuvochina M."/>
            <person name="Waite D.W."/>
            <person name="Rinke C."/>
            <person name="Skarshewski A."/>
            <person name="Chaumeil P.A."/>
            <person name="Hugenholtz P."/>
        </authorList>
    </citation>
    <scope>NUCLEOTIDE SEQUENCE [LARGE SCALE GENOMIC DNA]</scope>
    <source>
        <strain evidence="2">UBA9158</strain>
    </source>
</reference>
<protein>
    <recommendedName>
        <fullName evidence="1">Surface lipoprotein assembly modifier C-terminal domain-containing protein</fullName>
    </recommendedName>
</protein>
<dbReference type="Pfam" id="PF04575">
    <property type="entry name" value="SlipAM"/>
    <property type="match status" value="1"/>
</dbReference>
<sequence>MSLGVAAEEEAPAIPATRYFAELGIGAEYDTNVTIDELDASTREGDAAATLEGKVGMRTYFSPKTDLRLTYDFNQDMYQDFSDLNRQTHIVGANLKTQPGSFDAGFSTFYVNSLLDGNGFLELYRASPYVSGFLSQKWFSRVAYVFSDKQIKERAERDATTHTGEIDLYFFARGLRSYYNMGYRFRDEDANLERLDFTSHAAKLRYIRRVDIGRKVLKVEMAYRYEKRDYSGVTPGIGSIEGEPRKDERHRVQIDLEYPVTKQGALQLYLAYGDYQSNFPISNFDQGIVGSRYVYRW</sequence>
<dbReference type="AlphaFoldDB" id="A0A3C1KQY6"/>
<organism evidence="2 3">
    <name type="scientific">Haliea salexigens</name>
    <dbReference type="NCBI Taxonomy" id="287487"/>
    <lineage>
        <taxon>Bacteria</taxon>
        <taxon>Pseudomonadati</taxon>
        <taxon>Pseudomonadota</taxon>
        <taxon>Gammaproteobacteria</taxon>
        <taxon>Cellvibrionales</taxon>
        <taxon>Halieaceae</taxon>
        <taxon>Haliea</taxon>
    </lineage>
</organism>
<name>A0A3C1KQY6_9GAMM</name>
<dbReference type="Proteomes" id="UP000259273">
    <property type="component" value="Unassembled WGS sequence"/>
</dbReference>
<comment type="caution">
    <text evidence="2">The sequence shown here is derived from an EMBL/GenBank/DDBJ whole genome shotgun (WGS) entry which is preliminary data.</text>
</comment>
<proteinExistence type="predicted"/>
<gene>
    <name evidence="2" type="ORF">DCP75_13730</name>
</gene>
<evidence type="ECO:0000313" key="3">
    <source>
        <dbReference type="Proteomes" id="UP000259273"/>
    </source>
</evidence>
<feature type="domain" description="Surface lipoprotein assembly modifier C-terminal" evidence="1">
    <location>
        <begin position="49"/>
        <end position="284"/>
    </location>
</feature>
<accession>A0A3C1KQY6</accession>
<dbReference type="EMBL" id="DMND01000185">
    <property type="protein sequence ID" value="HAN28754.1"/>
    <property type="molecule type" value="Genomic_DNA"/>
</dbReference>
<evidence type="ECO:0000259" key="1">
    <source>
        <dbReference type="Pfam" id="PF04575"/>
    </source>
</evidence>
<dbReference type="STRING" id="1121937.GCA_000423125_00958"/>
<evidence type="ECO:0000313" key="2">
    <source>
        <dbReference type="EMBL" id="HAN28754.1"/>
    </source>
</evidence>
<dbReference type="InterPro" id="IPR007655">
    <property type="entry name" value="Slam_C"/>
</dbReference>